<evidence type="ECO:0000313" key="13">
    <source>
        <dbReference type="Ensembl" id="ENSPSIP00000008010.1"/>
    </source>
</evidence>
<evidence type="ECO:0000256" key="7">
    <source>
        <dbReference type="ARBA" id="ARBA00023034"/>
    </source>
</evidence>
<feature type="compositionally biased region" description="Basic and acidic residues" evidence="11">
    <location>
        <begin position="423"/>
        <end position="434"/>
    </location>
</feature>
<dbReference type="EMBL" id="AGCU01168381">
    <property type="status" value="NOT_ANNOTATED_CDS"/>
    <property type="molecule type" value="Genomic_DNA"/>
</dbReference>
<reference evidence="13" key="4">
    <citation type="submission" date="2025-09" db="UniProtKB">
        <authorList>
            <consortium name="Ensembl"/>
        </authorList>
    </citation>
    <scope>IDENTIFICATION</scope>
</reference>
<keyword evidence="6" id="KW-1133">Transmembrane helix</keyword>
<dbReference type="SUPFAM" id="SSF53448">
    <property type="entry name" value="Nucleotide-diphospho-sugar transferases"/>
    <property type="match status" value="1"/>
</dbReference>
<evidence type="ECO:0000256" key="1">
    <source>
        <dbReference type="ARBA" id="ARBA00004447"/>
    </source>
</evidence>
<feature type="compositionally biased region" description="Polar residues" evidence="11">
    <location>
        <begin position="449"/>
        <end position="463"/>
    </location>
</feature>
<dbReference type="AlphaFoldDB" id="K7FJ00"/>
<sequence>YGSWRELAKALANRNIPAVDPNLQFYYPQKPIQQNQEQQRGVRNRSVYPAGEISVPWIPEYQGQVNLHVFEDWCGSSIEQLRRNLHFPLYPHIRTTLKKLAVSPKWTNYGLRLFGYLHPFTNGDFEFAIAADDNAEFWLSPNEKTSGLQLLASVGKTGKEWTAPGEFGKFRSQQSRPVRLSAAGKYYFEVLHKQDDKGTDHVEVAWRLSDPETKFTVIDSQFLSLFANETLLKMDEVGHIPQTLASHTSPPTANLGNMEHPADMLKSDPRDTIYKVPLISKSRLRRTLPDCPYKPSYLVNGFPLQRYQGLQFVHLSFVYPNDYSRLSHMETDNKCFYQESPYYLERFGFYKYMNIDQPERRKPAEPAGEEKEEEVEGEAEGEGEEEDFSQPKQPSYWSRKKATKKNPPRHVRDIHGKLLPKRIPREVAPLEKYRNATSPKDQPAGNIQARRQNPVSGRTSSRAVSAASLGKQTLYEAQWLNQVESYIAEQKAADGIDVDLAREQVEFQPEPAEPAGEEKEEEVEGEAEGEGEEEERFEYMPAFDQVVNWEQTFSASSLDFHALRTDWIDLKCNTSGNLLLKEREALEVTRIFMKKLNQRSKGRFLLQRIVNVEKRQDRLRGSRYLLELELLERGGQLVRFSEYVFARGWPGISSNKQEEMNMRNLAWGRRRQLMGVANEPDLCWPLGFSWNHRAVVHFIVPVKNQARWVLQFISDMEELSRVTKDPYFNVIIADYSSDDMDVEKALKRSSLRSYQYLKLTGNFERSAGLQAGINLVKDPHSIIFLCDLHIHFPAGVIDSIRKHCVEGKMAFAPMVMRLQCGASPQWPEGYWEVNGFGLLGIYKSDLDQIGGMNTKEFRDRWGGEDWELVDRILQAGLEVERLSLRNFFHRFHSKRGMWNRRQLRTL</sequence>
<evidence type="ECO:0000313" key="14">
    <source>
        <dbReference type="Proteomes" id="UP000007267"/>
    </source>
</evidence>
<accession>K7FJ00</accession>
<dbReference type="InterPro" id="IPR051227">
    <property type="entry name" value="CS_glycosyltransferase"/>
</dbReference>
<organism evidence="13 14">
    <name type="scientific">Pelodiscus sinensis</name>
    <name type="common">Chinese softshell turtle</name>
    <name type="synonym">Trionyx sinensis</name>
    <dbReference type="NCBI Taxonomy" id="13735"/>
    <lineage>
        <taxon>Eukaryota</taxon>
        <taxon>Metazoa</taxon>
        <taxon>Chordata</taxon>
        <taxon>Craniata</taxon>
        <taxon>Vertebrata</taxon>
        <taxon>Euteleostomi</taxon>
        <taxon>Archelosauria</taxon>
        <taxon>Testudinata</taxon>
        <taxon>Testudines</taxon>
        <taxon>Cryptodira</taxon>
        <taxon>Trionychia</taxon>
        <taxon>Trionychidae</taxon>
        <taxon>Pelodiscus</taxon>
    </lineage>
</organism>
<evidence type="ECO:0000256" key="8">
    <source>
        <dbReference type="ARBA" id="ARBA00023136"/>
    </source>
</evidence>
<dbReference type="EMBL" id="AGCU01168379">
    <property type="status" value="NOT_ANNOTATED_CDS"/>
    <property type="molecule type" value="Genomic_DNA"/>
</dbReference>
<dbReference type="PANTHER" id="PTHR12369:SF15">
    <property type="entry name" value="BETA-1,4-N-ACETYLGALACTOSAMINYLTRANSFERASE 3"/>
    <property type="match status" value="1"/>
</dbReference>
<dbReference type="GO" id="GO:0032580">
    <property type="term" value="C:Golgi cisterna membrane"/>
    <property type="evidence" value="ECO:0007669"/>
    <property type="project" value="UniProtKB-SubCell"/>
</dbReference>
<dbReference type="EMBL" id="AGCU01168383">
    <property type="status" value="NOT_ANNOTATED_CDS"/>
    <property type="molecule type" value="Genomic_DNA"/>
</dbReference>
<dbReference type="GeneTree" id="ENSGT01050000244857"/>
<dbReference type="Gene3D" id="3.90.550.10">
    <property type="entry name" value="Spore Coat Polysaccharide Biosynthesis Protein SpsA, Chain A"/>
    <property type="match status" value="1"/>
</dbReference>
<keyword evidence="4" id="KW-0812">Transmembrane</keyword>
<dbReference type="InterPro" id="IPR037524">
    <property type="entry name" value="PA14/GLEYA"/>
</dbReference>
<comment type="catalytic activity">
    <reaction evidence="9 10">
        <text>an N-acetyl-beta-D-glucosaminyl derivative + UDP-N-acetyl-alpha-D-galactosamine = an N-acetyl-beta-D-galactosaminyl-(1-&gt;4)-N-acetyl-beta-D-glucosaminyl derivative + UDP + H(+)</text>
        <dbReference type="Rhea" id="RHEA:20493"/>
        <dbReference type="ChEBI" id="CHEBI:15378"/>
        <dbReference type="ChEBI" id="CHEBI:58223"/>
        <dbReference type="ChEBI" id="CHEBI:61631"/>
        <dbReference type="ChEBI" id="CHEBI:67138"/>
        <dbReference type="ChEBI" id="CHEBI:138027"/>
        <dbReference type="EC" id="2.4.1.244"/>
    </reaction>
</comment>
<feature type="domain" description="PA14" evidence="12">
    <location>
        <begin position="60"/>
        <end position="222"/>
    </location>
</feature>
<feature type="compositionally biased region" description="Acidic residues" evidence="11">
    <location>
        <begin position="370"/>
        <end position="388"/>
    </location>
</feature>
<dbReference type="HOGENOM" id="CLU_011195_0_0_1"/>
<dbReference type="EMBL" id="AGCU01168380">
    <property type="status" value="NOT_ANNOTATED_CDS"/>
    <property type="molecule type" value="Genomic_DNA"/>
</dbReference>
<evidence type="ECO:0000256" key="10">
    <source>
        <dbReference type="RuleBase" id="RU364016"/>
    </source>
</evidence>
<evidence type="ECO:0000259" key="12">
    <source>
        <dbReference type="PROSITE" id="PS51820"/>
    </source>
</evidence>
<dbReference type="PROSITE" id="PS51820">
    <property type="entry name" value="PA14"/>
    <property type="match status" value="1"/>
</dbReference>
<dbReference type="InterPro" id="IPR008428">
    <property type="entry name" value="Chond_GalNAc"/>
</dbReference>
<reference evidence="14" key="2">
    <citation type="journal article" date="2013" name="Nat. Genet.">
        <title>The draft genomes of soft-shell turtle and green sea turtle yield insights into the development and evolution of the turtle-specific body plan.</title>
        <authorList>
            <person name="Wang Z."/>
            <person name="Pascual-Anaya J."/>
            <person name="Zadissa A."/>
            <person name="Li W."/>
            <person name="Niimura Y."/>
            <person name="Huang Z."/>
            <person name="Li C."/>
            <person name="White S."/>
            <person name="Xiong Z."/>
            <person name="Fang D."/>
            <person name="Wang B."/>
            <person name="Ming Y."/>
            <person name="Chen Y."/>
            <person name="Zheng Y."/>
            <person name="Kuraku S."/>
            <person name="Pignatelli M."/>
            <person name="Herrero J."/>
            <person name="Beal K."/>
            <person name="Nozawa M."/>
            <person name="Li Q."/>
            <person name="Wang J."/>
            <person name="Zhang H."/>
            <person name="Yu L."/>
            <person name="Shigenobu S."/>
            <person name="Wang J."/>
            <person name="Liu J."/>
            <person name="Flicek P."/>
            <person name="Searle S."/>
            <person name="Wang J."/>
            <person name="Kuratani S."/>
            <person name="Yin Y."/>
            <person name="Aken B."/>
            <person name="Zhang G."/>
            <person name="Irie N."/>
        </authorList>
    </citation>
    <scope>NUCLEOTIDE SEQUENCE [LARGE SCALE GENOMIC DNA]</scope>
    <source>
        <strain evidence="14">Daiwa-1</strain>
    </source>
</reference>
<comment type="similarity">
    <text evidence="2 10">Belongs to the chondroitin N-acetylgalactosaminyltransferase family.</text>
</comment>
<reference evidence="13" key="3">
    <citation type="submission" date="2025-08" db="UniProtKB">
        <authorList>
            <consortium name="Ensembl"/>
        </authorList>
    </citation>
    <scope>IDENTIFICATION</scope>
</reference>
<comment type="function">
    <text evidence="10">Transfers N-acetylgalactosamine (GalNAc) from UDP-GalNAc to N-acetylglucosamine-beta-benzyl with a beta-1,4-linkage to form N,N'-diacetyllactosediamine, GalNAc-beta-1,4-GlcNAc structures in N-linked glycans and probably O-linked glycans.</text>
</comment>
<dbReference type="SMART" id="SM00758">
    <property type="entry name" value="PA14"/>
    <property type="match status" value="1"/>
</dbReference>
<feature type="compositionally biased region" description="Acidic residues" evidence="11">
    <location>
        <begin position="518"/>
        <end position="533"/>
    </location>
</feature>
<dbReference type="Ensembl" id="ENSPSIT00000008052.1">
    <property type="protein sequence ID" value="ENSPSIP00000008010.1"/>
    <property type="gene ID" value="ENSPSIG00000007211.1"/>
</dbReference>
<keyword evidence="14" id="KW-1185">Reference proteome</keyword>
<reference evidence="14" key="1">
    <citation type="submission" date="2011-10" db="EMBL/GenBank/DDBJ databases">
        <authorList>
            <consortium name="Soft-shell Turtle Genome Consortium"/>
        </authorList>
    </citation>
    <scope>NUCLEOTIDE SEQUENCE [LARGE SCALE GENOMIC DNA]</scope>
    <source>
        <strain evidence="14">Daiwa-1</strain>
    </source>
</reference>
<dbReference type="EMBL" id="AGCU01168384">
    <property type="status" value="NOT_ANNOTATED_CDS"/>
    <property type="molecule type" value="Genomic_DNA"/>
</dbReference>
<dbReference type="STRING" id="13735.ENSPSIP00000008010"/>
<comment type="subcellular location">
    <subcellularLocation>
        <location evidence="1 10">Golgi apparatus</location>
        <location evidence="1 10">Golgi stack membrane</location>
        <topology evidence="1 10">Single-pass type II membrane protein</topology>
    </subcellularLocation>
</comment>
<evidence type="ECO:0000256" key="6">
    <source>
        <dbReference type="ARBA" id="ARBA00022989"/>
    </source>
</evidence>
<evidence type="ECO:0000256" key="5">
    <source>
        <dbReference type="ARBA" id="ARBA00022968"/>
    </source>
</evidence>
<dbReference type="EMBL" id="AGCU01168382">
    <property type="status" value="NOT_ANNOTATED_CDS"/>
    <property type="molecule type" value="Genomic_DNA"/>
</dbReference>
<evidence type="ECO:0000256" key="2">
    <source>
        <dbReference type="ARBA" id="ARBA00009239"/>
    </source>
</evidence>
<dbReference type="Proteomes" id="UP000007267">
    <property type="component" value="Unassembled WGS sequence"/>
</dbReference>
<dbReference type="Pfam" id="PF05679">
    <property type="entry name" value="CHGN"/>
    <property type="match status" value="1"/>
</dbReference>
<keyword evidence="7 10" id="KW-0333">Golgi apparatus</keyword>
<evidence type="ECO:0000256" key="11">
    <source>
        <dbReference type="SAM" id="MobiDB-lite"/>
    </source>
</evidence>
<feature type="region of interest" description="Disordered" evidence="11">
    <location>
        <begin position="360"/>
        <end position="463"/>
    </location>
</feature>
<dbReference type="InterPro" id="IPR011658">
    <property type="entry name" value="PA14_dom"/>
</dbReference>
<gene>
    <name evidence="13" type="primary">B4GALNT3</name>
</gene>
<evidence type="ECO:0000256" key="3">
    <source>
        <dbReference type="ARBA" id="ARBA00022679"/>
    </source>
</evidence>
<dbReference type="PANTHER" id="PTHR12369">
    <property type="entry name" value="CHONDROITIN SYNTHASE"/>
    <property type="match status" value="1"/>
</dbReference>
<feature type="compositionally biased region" description="Basic residues" evidence="11">
    <location>
        <begin position="398"/>
        <end position="409"/>
    </location>
</feature>
<keyword evidence="3 10" id="KW-0808">Transferase</keyword>
<dbReference type="Pfam" id="PF07691">
    <property type="entry name" value="PA14"/>
    <property type="match status" value="1"/>
</dbReference>
<dbReference type="FunFam" id="3.90.550.10:FF:000063">
    <property type="entry name" value="Beta-1,4-N-acetylgalactosaminyltransferase"/>
    <property type="match status" value="1"/>
</dbReference>
<dbReference type="InterPro" id="IPR029044">
    <property type="entry name" value="Nucleotide-diphossugar_trans"/>
</dbReference>
<keyword evidence="8" id="KW-0472">Membrane</keyword>
<dbReference type="eggNOG" id="KOG3588">
    <property type="taxonomic scope" value="Eukaryota"/>
</dbReference>
<dbReference type="OMA" id="VDPHLQF"/>
<evidence type="ECO:0000256" key="4">
    <source>
        <dbReference type="ARBA" id="ARBA00022692"/>
    </source>
</evidence>
<feature type="region of interest" description="Disordered" evidence="11">
    <location>
        <begin position="508"/>
        <end position="533"/>
    </location>
</feature>
<protein>
    <recommendedName>
        <fullName evidence="10">Beta-1,4-N-acetylgalactosaminyltransferase</fullName>
        <ecNumber evidence="10">2.4.1.244</ecNumber>
    </recommendedName>
</protein>
<keyword evidence="5 10" id="KW-0735">Signal-anchor</keyword>
<dbReference type="EMBL" id="AGCU01168378">
    <property type="status" value="NOT_ANNOTATED_CDS"/>
    <property type="molecule type" value="Genomic_DNA"/>
</dbReference>
<dbReference type="GO" id="GO:0033842">
    <property type="term" value="F:N-acetyl-beta-glucosaminyl-derivative 4-beta-N-acetylgalactosaminyltransferase activity"/>
    <property type="evidence" value="ECO:0007669"/>
    <property type="project" value="UniProtKB-EC"/>
</dbReference>
<name>K7FJ00_PELSI</name>
<dbReference type="EC" id="2.4.1.244" evidence="10"/>
<proteinExistence type="inferred from homology"/>
<evidence type="ECO:0000256" key="9">
    <source>
        <dbReference type="ARBA" id="ARBA00052364"/>
    </source>
</evidence>